<dbReference type="Proteomes" id="UP000789920">
    <property type="component" value="Unassembled WGS sequence"/>
</dbReference>
<accession>A0ACA9S2K4</accession>
<evidence type="ECO:0000313" key="1">
    <source>
        <dbReference type="EMBL" id="CAG8824255.1"/>
    </source>
</evidence>
<protein>
    <submittedName>
        <fullName evidence="1">33087_t:CDS:1</fullName>
    </submittedName>
</protein>
<reference evidence="1" key="1">
    <citation type="submission" date="2021-06" db="EMBL/GenBank/DDBJ databases">
        <authorList>
            <person name="Kallberg Y."/>
            <person name="Tangrot J."/>
            <person name="Rosling A."/>
        </authorList>
    </citation>
    <scope>NUCLEOTIDE SEQUENCE</scope>
    <source>
        <strain evidence="1">MA461A</strain>
    </source>
</reference>
<evidence type="ECO:0000313" key="2">
    <source>
        <dbReference type="Proteomes" id="UP000789920"/>
    </source>
</evidence>
<keyword evidence="2" id="KW-1185">Reference proteome</keyword>
<sequence>MNNSNLNCIKENEKFYIVREYANGDFRDYIKSHSPISWVKKLELTRQIVSGLRFLHDIKVIHSELHPNNILMHYTIPKLTNIGMSK</sequence>
<dbReference type="EMBL" id="CAJVQC010088678">
    <property type="protein sequence ID" value="CAG8824255.1"/>
    <property type="molecule type" value="Genomic_DNA"/>
</dbReference>
<organism evidence="1 2">
    <name type="scientific">Racocetra persica</name>
    <dbReference type="NCBI Taxonomy" id="160502"/>
    <lineage>
        <taxon>Eukaryota</taxon>
        <taxon>Fungi</taxon>
        <taxon>Fungi incertae sedis</taxon>
        <taxon>Mucoromycota</taxon>
        <taxon>Glomeromycotina</taxon>
        <taxon>Glomeromycetes</taxon>
        <taxon>Diversisporales</taxon>
        <taxon>Gigasporaceae</taxon>
        <taxon>Racocetra</taxon>
    </lineage>
</organism>
<gene>
    <name evidence="1" type="ORF">RPERSI_LOCUS26200</name>
</gene>
<name>A0ACA9S2K4_9GLOM</name>
<comment type="caution">
    <text evidence="1">The sequence shown here is derived from an EMBL/GenBank/DDBJ whole genome shotgun (WGS) entry which is preliminary data.</text>
</comment>
<feature type="non-terminal residue" evidence="1">
    <location>
        <position position="86"/>
    </location>
</feature>
<proteinExistence type="predicted"/>